<keyword evidence="2" id="KW-0255">Endonuclease</keyword>
<dbReference type="AlphaFoldDB" id="G3ISP7"/>
<dbReference type="SUPFAM" id="SSF50199">
    <property type="entry name" value="Staphylococcal nuclease"/>
    <property type="match status" value="1"/>
</dbReference>
<dbReference type="InterPro" id="IPR035437">
    <property type="entry name" value="SNase_OB-fold_sf"/>
</dbReference>
<dbReference type="eggNOG" id="COG1525">
    <property type="taxonomic scope" value="Bacteria"/>
</dbReference>
<keyword evidence="7" id="KW-1185">Reference proteome</keyword>
<evidence type="ECO:0000259" key="5">
    <source>
        <dbReference type="PROSITE" id="PS50830"/>
    </source>
</evidence>
<feature type="signal peptide" evidence="4">
    <location>
        <begin position="1"/>
        <end position="17"/>
    </location>
</feature>
<keyword evidence="1" id="KW-0540">Nuclease</keyword>
<dbReference type="OrthoDB" id="7062774at2"/>
<dbReference type="PANTHER" id="PTHR12302">
    <property type="entry name" value="EBNA2 BINDING PROTEIN P100"/>
    <property type="match status" value="1"/>
</dbReference>
<keyword evidence="3" id="KW-0378">Hydrolase</keyword>
<name>G3ISP7_METTV</name>
<evidence type="ECO:0000256" key="1">
    <source>
        <dbReference type="ARBA" id="ARBA00022722"/>
    </source>
</evidence>
<feature type="chain" id="PRO_5003445839" evidence="4">
    <location>
        <begin position="18"/>
        <end position="268"/>
    </location>
</feature>
<dbReference type="Proteomes" id="UP000004664">
    <property type="component" value="Unassembled WGS sequence"/>
</dbReference>
<dbReference type="Gene3D" id="2.40.50.90">
    <property type="match status" value="1"/>
</dbReference>
<dbReference type="PROSITE" id="PS50830">
    <property type="entry name" value="TNASE_3"/>
    <property type="match status" value="1"/>
</dbReference>
<proteinExistence type="predicted"/>
<dbReference type="GO" id="GO:0004519">
    <property type="term" value="F:endonuclease activity"/>
    <property type="evidence" value="ECO:0007669"/>
    <property type="project" value="UniProtKB-KW"/>
</dbReference>
<dbReference type="EMBL" id="JH109152">
    <property type="protein sequence ID" value="EGW21257.1"/>
    <property type="molecule type" value="Genomic_DNA"/>
</dbReference>
<gene>
    <name evidence="6" type="ORF">Mettu_0015</name>
</gene>
<keyword evidence="4" id="KW-0732">Signal</keyword>
<organism evidence="6 7">
    <name type="scientific">Methylobacter tundripaludum (strain ATCC BAA-1195 / DSM 17260 / SV96)</name>
    <dbReference type="NCBI Taxonomy" id="697282"/>
    <lineage>
        <taxon>Bacteria</taxon>
        <taxon>Pseudomonadati</taxon>
        <taxon>Pseudomonadota</taxon>
        <taxon>Gammaproteobacteria</taxon>
        <taxon>Methylococcales</taxon>
        <taxon>Methylococcaceae</taxon>
        <taxon>Methylobacter</taxon>
    </lineage>
</organism>
<sequence length="268" mass="30398" precursor="true">MRILLVLLLCLPGWANAEIYEWQDANGSKHFSDRPVVDAKIVDIKPGYDFYRVKTVYDGDTVVLEDGRKIRFLGINTPEVQHRDKQADAGGDEAKRWLTDQLKNTKVRLEVGTEKTDKYGRTLAHLFTEKKEHINLQLVAAGLAAVSIYPPDLHYVNELVKAQNQAEQAKLGIWGRPEYAVIPVASLTEAGHQGWTRLAGKVVNIRTTRKSIYLEFSDAFEARIESKWLDLFPNVNDYLGKTIEVRGWLNKSKGDLSMLIRHPSAIKE</sequence>
<dbReference type="SMART" id="SM00318">
    <property type="entry name" value="SNc"/>
    <property type="match status" value="1"/>
</dbReference>
<dbReference type="InterPro" id="IPR016071">
    <property type="entry name" value="Staphylococal_nuclease_OB-fold"/>
</dbReference>
<reference evidence="6 7" key="1">
    <citation type="submission" date="2011-06" db="EMBL/GenBank/DDBJ databases">
        <title>Genomic sequence of Methylobacter tundripaludum SV96.</title>
        <authorList>
            <consortium name="US DOE Joint Genome Institute"/>
            <person name="Lucas S."/>
            <person name="Han J."/>
            <person name="Lapidus A."/>
            <person name="Cheng J.-F."/>
            <person name="Goodwin L."/>
            <person name="Pitluck S."/>
            <person name="Held B."/>
            <person name="Detter J.C."/>
            <person name="Han C."/>
            <person name="Tapia R."/>
            <person name="Land M."/>
            <person name="Hauser L."/>
            <person name="Kyrpides N."/>
            <person name="Ivanova N."/>
            <person name="Ovchinnikova G."/>
            <person name="Pagani I."/>
            <person name="Klotz M.G."/>
            <person name="Dispirito A.A."/>
            <person name="Murrell J.C."/>
            <person name="Dunfield P."/>
            <person name="Kalyuzhnaya M.G."/>
            <person name="Svenning M."/>
            <person name="Trotsenko Y.A."/>
            <person name="Stein L.Y."/>
            <person name="Woyke T."/>
        </authorList>
    </citation>
    <scope>NUCLEOTIDE SEQUENCE [LARGE SCALE GENOMIC DNA]</scope>
    <source>
        <strain evidence="7">ATCC BAA-1195 / DSM 17260 / SV96</strain>
    </source>
</reference>
<dbReference type="STRING" id="697282.Mettu_0015"/>
<accession>G3ISP7</accession>
<dbReference type="PANTHER" id="PTHR12302:SF3">
    <property type="entry name" value="SERINE_THREONINE-PROTEIN KINASE 31"/>
    <property type="match status" value="1"/>
</dbReference>
<dbReference type="RefSeq" id="WP_006889240.1">
    <property type="nucleotide sequence ID" value="NZ_JH109152.1"/>
</dbReference>
<evidence type="ECO:0000313" key="6">
    <source>
        <dbReference type="EMBL" id="EGW21257.1"/>
    </source>
</evidence>
<feature type="domain" description="TNase-like" evidence="5">
    <location>
        <begin position="47"/>
        <end position="176"/>
    </location>
</feature>
<dbReference type="Pfam" id="PF13511">
    <property type="entry name" value="DUF4124"/>
    <property type="match status" value="1"/>
</dbReference>
<dbReference type="InterPro" id="IPR025392">
    <property type="entry name" value="DUF4124"/>
</dbReference>
<evidence type="ECO:0000256" key="2">
    <source>
        <dbReference type="ARBA" id="ARBA00022759"/>
    </source>
</evidence>
<protein>
    <submittedName>
        <fullName evidence="6">Nuclease (SNase domain-containing protein)</fullName>
    </submittedName>
</protein>
<dbReference type="HOGENOM" id="CLU_046484_4_0_6"/>
<evidence type="ECO:0000256" key="4">
    <source>
        <dbReference type="SAM" id="SignalP"/>
    </source>
</evidence>
<dbReference type="GO" id="GO:0016787">
    <property type="term" value="F:hydrolase activity"/>
    <property type="evidence" value="ECO:0007669"/>
    <property type="project" value="UniProtKB-KW"/>
</dbReference>
<evidence type="ECO:0000313" key="7">
    <source>
        <dbReference type="Proteomes" id="UP000004664"/>
    </source>
</evidence>
<evidence type="ECO:0000256" key="3">
    <source>
        <dbReference type="ARBA" id="ARBA00022801"/>
    </source>
</evidence>
<dbReference type="Pfam" id="PF00565">
    <property type="entry name" value="SNase"/>
    <property type="match status" value="1"/>
</dbReference>